<reference evidence="1" key="1">
    <citation type="submission" date="2019-08" db="EMBL/GenBank/DDBJ databases">
        <title>Genome sequence of Clostridiales bacterium MT110.</title>
        <authorList>
            <person name="Cao J."/>
        </authorList>
    </citation>
    <scope>NUCLEOTIDE SEQUENCE</scope>
    <source>
        <strain evidence="1">MT110</strain>
    </source>
</reference>
<protein>
    <submittedName>
        <fullName evidence="1">Carbohydrate kinase family protein</fullName>
    </submittedName>
</protein>
<evidence type="ECO:0000313" key="1">
    <source>
        <dbReference type="EMBL" id="QOX65127.1"/>
    </source>
</evidence>
<evidence type="ECO:0000313" key="2">
    <source>
        <dbReference type="Proteomes" id="UP000594014"/>
    </source>
</evidence>
<keyword evidence="1" id="KW-0808">Transferase</keyword>
<organism evidence="1 2">
    <name type="scientific">Anoxybacterium hadale</name>
    <dbReference type="NCBI Taxonomy" id="3408580"/>
    <lineage>
        <taxon>Bacteria</taxon>
        <taxon>Bacillati</taxon>
        <taxon>Bacillota</taxon>
        <taxon>Clostridia</taxon>
        <taxon>Peptostreptococcales</taxon>
        <taxon>Anaerovoracaceae</taxon>
        <taxon>Anoxybacterium</taxon>
    </lineage>
</organism>
<keyword evidence="1" id="KW-0418">Kinase</keyword>
<proteinExistence type="predicted"/>
<accession>A0ACD1AF70</accession>
<dbReference type="EMBL" id="CP042469">
    <property type="protein sequence ID" value="QOX65127.1"/>
    <property type="molecule type" value="Genomic_DNA"/>
</dbReference>
<keyword evidence="2" id="KW-1185">Reference proteome</keyword>
<gene>
    <name evidence="1" type="ORF">FRZ06_18135</name>
</gene>
<name>A0ACD1AF70_9FIRM</name>
<sequence length="333" mass="35782">MRPLVSMHGFLCRKEGLEMKKDVLAIGELNADLILQGLATVPLLGREILCKNSDLQLGSSTAICACVMASLGLKTGFVGHLGTDTWGKVCETYLHRYGVDTAHVLQEESLQTGLTVSLSCGHDRALVTHQGDTIDCLTADKLPPQPWLEARHIHIGAFFLQTKLAAGLPAFLEKAKAHGMTLSLDAGWQESQTWDNGLSQVLPYIDVFFPNESETCGIGGSDDVRQAALRVHSMMKNGTLVVKRGPQGALAIRGDETIEQGAYKTKVIDTTGAGDSFNAGFLYAYLNNMDLARCLNYGNAAGAVSVTKMGGTSQCPTLHEVENCIRHGETFGS</sequence>
<dbReference type="Proteomes" id="UP000594014">
    <property type="component" value="Chromosome"/>
</dbReference>